<keyword evidence="1 3" id="KW-0378">Hydrolase</keyword>
<dbReference type="PROSITE" id="PS50263">
    <property type="entry name" value="CN_HYDROLASE"/>
    <property type="match status" value="1"/>
</dbReference>
<dbReference type="EC" id="3.5.1.100" evidence="3"/>
<dbReference type="PANTHER" id="PTHR43674:SF2">
    <property type="entry name" value="BETA-UREIDOPROPIONASE"/>
    <property type="match status" value="1"/>
</dbReference>
<dbReference type="PANTHER" id="PTHR43674">
    <property type="entry name" value="NITRILASE C965.09-RELATED"/>
    <property type="match status" value="1"/>
</dbReference>
<dbReference type="Pfam" id="PF00795">
    <property type="entry name" value="CN_hydrolase"/>
    <property type="match status" value="1"/>
</dbReference>
<gene>
    <name evidence="3" type="primary">ramA</name>
    <name evidence="3" type="ORF">ARTV_1703</name>
</gene>
<reference evidence="3" key="1">
    <citation type="submission" date="2018-04" db="EMBL/GenBank/DDBJ databases">
        <authorList>
            <person name="Go L.Y."/>
            <person name="Mitchell J.A."/>
        </authorList>
    </citation>
    <scope>NUCLEOTIDE SEQUENCE</scope>
    <source>
        <strain evidence="3">ARTV</strain>
    </source>
</reference>
<feature type="domain" description="CN hydrolase" evidence="2">
    <location>
        <begin position="2"/>
        <end position="243"/>
    </location>
</feature>
<dbReference type="GO" id="GO:0016811">
    <property type="term" value="F:hydrolase activity, acting on carbon-nitrogen (but not peptide) bonds, in linear amides"/>
    <property type="evidence" value="ECO:0007669"/>
    <property type="project" value="TreeGrafter"/>
</dbReference>
<proteinExistence type="predicted"/>
<dbReference type="InterPro" id="IPR003010">
    <property type="entry name" value="C-N_Hydrolase"/>
</dbReference>
<dbReference type="SUPFAM" id="SSF56317">
    <property type="entry name" value="Carbon-nitrogen hydrolase"/>
    <property type="match status" value="1"/>
</dbReference>
<evidence type="ECO:0000259" key="2">
    <source>
        <dbReference type="PROSITE" id="PS50263"/>
    </source>
</evidence>
<dbReference type="Gene3D" id="3.60.110.10">
    <property type="entry name" value="Carbon-nitrogen hydrolase"/>
    <property type="match status" value="1"/>
</dbReference>
<name>A0A3B0MI37_9GAMM</name>
<sequence>MLQIALAQIDTILGDKKSHLLKIEKLCKKAASNNTDIICFPELVTTGYSPELLRTELWSLSESNGGETDQLFSELSTQLNLTIICGFIERGEILGEIFNSAAVWTPNNESWIETFQKIHLVNHERTWFTAGKNIPIFDTPKCRIGVMICHDAGFPELARILTLKGADMLFLPVAWHKKSKDIWSINCASRALENGIHLAAVNRWGKEQDLNFFGGSQLIGARGQLLKVASYNDEDLAFFEVDFNLQAKSRLEIPYLRDRRTDVYSIEYLSEK</sequence>
<dbReference type="InterPro" id="IPR036526">
    <property type="entry name" value="C-N_Hydrolase_sf"/>
</dbReference>
<dbReference type="AlphaFoldDB" id="A0A3B0MI37"/>
<dbReference type="EMBL" id="UFQR01000006">
    <property type="protein sequence ID" value="SSW95679.1"/>
    <property type="molecule type" value="Genomic_DNA"/>
</dbReference>
<accession>A0A3B0MI37</accession>
<evidence type="ECO:0000256" key="1">
    <source>
        <dbReference type="ARBA" id="ARBA00022801"/>
    </source>
</evidence>
<dbReference type="InterPro" id="IPR050345">
    <property type="entry name" value="Aliph_Amidase/BUP"/>
</dbReference>
<evidence type="ECO:0000313" key="3">
    <source>
        <dbReference type="EMBL" id="SSW95679.1"/>
    </source>
</evidence>
<protein>
    <submittedName>
        <fullName evidence="3">(R)-stereoselective amidase</fullName>
        <ecNumber evidence="3">3.5.1.100</ecNumber>
    </submittedName>
</protein>
<organism evidence="3">
    <name type="scientific">Arsenophonus endosymbiont of Trialeurodes vaporariorum</name>
    <dbReference type="NCBI Taxonomy" id="235567"/>
    <lineage>
        <taxon>Bacteria</taxon>
        <taxon>Pseudomonadati</taxon>
        <taxon>Pseudomonadota</taxon>
        <taxon>Gammaproteobacteria</taxon>
        <taxon>Enterobacterales</taxon>
        <taxon>Morganellaceae</taxon>
        <taxon>Arsenophonus</taxon>
    </lineage>
</organism>